<feature type="transmembrane region" description="Helical" evidence="7">
    <location>
        <begin position="251"/>
        <end position="274"/>
    </location>
</feature>
<keyword evidence="2" id="KW-0813">Transport</keyword>
<dbReference type="PIRSF" id="PIRSF006603">
    <property type="entry name" value="DinF"/>
    <property type="match status" value="1"/>
</dbReference>
<keyword evidence="4 7" id="KW-0812">Transmembrane</keyword>
<protein>
    <submittedName>
        <fullName evidence="8">MATE efflux family protein</fullName>
    </submittedName>
</protein>
<feature type="transmembrane region" description="Helical" evidence="7">
    <location>
        <begin position="332"/>
        <end position="354"/>
    </location>
</feature>
<comment type="caution">
    <text evidence="8">The sequence shown here is derived from an EMBL/GenBank/DDBJ whole genome shotgun (WGS) entry which is preliminary data.</text>
</comment>
<keyword evidence="9" id="KW-1185">Reference proteome</keyword>
<dbReference type="NCBIfam" id="TIGR00797">
    <property type="entry name" value="matE"/>
    <property type="match status" value="1"/>
</dbReference>
<gene>
    <name evidence="8" type="ORF">GP2143_11207</name>
</gene>
<feature type="transmembrane region" description="Helical" evidence="7">
    <location>
        <begin position="177"/>
        <end position="198"/>
    </location>
</feature>
<dbReference type="STRING" id="247633.GP2143_11207"/>
<dbReference type="AlphaFoldDB" id="A0YGB1"/>
<feature type="transmembrane region" description="Helical" evidence="7">
    <location>
        <begin position="109"/>
        <end position="130"/>
    </location>
</feature>
<dbReference type="PANTHER" id="PTHR43549:SF3">
    <property type="entry name" value="MULTIDRUG RESISTANCE PROTEIN YPNP-RELATED"/>
    <property type="match status" value="1"/>
</dbReference>
<evidence type="ECO:0000256" key="1">
    <source>
        <dbReference type="ARBA" id="ARBA00004429"/>
    </source>
</evidence>
<organism evidence="8 9">
    <name type="scientific">marine gamma proteobacterium HTCC2143</name>
    <dbReference type="NCBI Taxonomy" id="247633"/>
    <lineage>
        <taxon>Bacteria</taxon>
        <taxon>Pseudomonadati</taxon>
        <taxon>Pseudomonadota</taxon>
        <taxon>Gammaproteobacteria</taxon>
        <taxon>Cellvibrionales</taxon>
        <taxon>Spongiibacteraceae</taxon>
        <taxon>BD1-7 clade</taxon>
    </lineage>
</organism>
<dbReference type="eggNOG" id="COG0534">
    <property type="taxonomic scope" value="Bacteria"/>
</dbReference>
<dbReference type="EMBL" id="AAVT01000010">
    <property type="protein sequence ID" value="EAW30137.1"/>
    <property type="molecule type" value="Genomic_DNA"/>
</dbReference>
<evidence type="ECO:0000256" key="6">
    <source>
        <dbReference type="ARBA" id="ARBA00023136"/>
    </source>
</evidence>
<name>A0YGB1_9GAMM</name>
<evidence type="ECO:0000313" key="8">
    <source>
        <dbReference type="EMBL" id="EAW30137.1"/>
    </source>
</evidence>
<dbReference type="GO" id="GO:0005886">
    <property type="term" value="C:plasma membrane"/>
    <property type="evidence" value="ECO:0007669"/>
    <property type="project" value="UniProtKB-SubCell"/>
</dbReference>
<evidence type="ECO:0000256" key="7">
    <source>
        <dbReference type="SAM" id="Phobius"/>
    </source>
</evidence>
<feature type="transmembrane region" description="Helical" evidence="7">
    <location>
        <begin position="30"/>
        <end position="55"/>
    </location>
</feature>
<keyword evidence="3" id="KW-1003">Cell membrane</keyword>
<evidence type="ECO:0000256" key="3">
    <source>
        <dbReference type="ARBA" id="ARBA00022475"/>
    </source>
</evidence>
<feature type="transmembrane region" description="Helical" evidence="7">
    <location>
        <begin position="219"/>
        <end position="245"/>
    </location>
</feature>
<dbReference type="GO" id="GO:0042910">
    <property type="term" value="F:xenobiotic transmembrane transporter activity"/>
    <property type="evidence" value="ECO:0007669"/>
    <property type="project" value="InterPro"/>
</dbReference>
<feature type="transmembrane region" description="Helical" evidence="7">
    <location>
        <begin position="392"/>
        <end position="414"/>
    </location>
</feature>
<sequence>MILGISSSLFAAVFETWLLGRISTETLAAYSFTFPVVGALTSLSLGLSIGLSAVLARTVGAGDQTAIKRLATDGVLLMAVVMTVVTILGILTIKPLFTLMGAQPETLKLINAYMIIWYFGLLFLALPSIGANALRAAGDSRISGLLMVGGAVLQMILDPILILGLMGAPKLGIEGAAYAMVISRFVLCIVTFYVLVNWKKIVEFKKPKLPELIASWKAILHVGLPATATNLIGPVSTAIIVSMLASYGSEAVAGFGIASRIEALSVIPLFALSASIGPFVGQNWGANKIDRANQAMMLAFTWSLLWGLFIAVLFFLFKEPLVLFFEDDKDVAAYAALYLLIVPFSYGTWGVLMMASATFNSLGKPLVSTSMSIVRMFFLYVPLAFVGEYFGGIAGIFGAACVSNILMGIVGFTLNRRAYGPKGSQINP</sequence>
<comment type="subcellular location">
    <subcellularLocation>
        <location evidence="1">Cell inner membrane</location>
        <topology evidence="1">Multi-pass membrane protein</topology>
    </subcellularLocation>
</comment>
<evidence type="ECO:0000256" key="4">
    <source>
        <dbReference type="ARBA" id="ARBA00022692"/>
    </source>
</evidence>
<dbReference type="GO" id="GO:0015297">
    <property type="term" value="F:antiporter activity"/>
    <property type="evidence" value="ECO:0007669"/>
    <property type="project" value="InterPro"/>
</dbReference>
<proteinExistence type="predicted"/>
<evidence type="ECO:0000256" key="5">
    <source>
        <dbReference type="ARBA" id="ARBA00022989"/>
    </source>
</evidence>
<evidence type="ECO:0000313" key="9">
    <source>
        <dbReference type="Proteomes" id="UP000004931"/>
    </source>
</evidence>
<dbReference type="InterPro" id="IPR002528">
    <property type="entry name" value="MATE_fam"/>
</dbReference>
<accession>A0YGB1</accession>
<feature type="transmembrane region" description="Helical" evidence="7">
    <location>
        <begin position="75"/>
        <end position="97"/>
    </location>
</feature>
<dbReference type="InterPro" id="IPR052031">
    <property type="entry name" value="Membrane_Transporter-Flippase"/>
</dbReference>
<keyword evidence="6 7" id="KW-0472">Membrane</keyword>
<feature type="transmembrane region" description="Helical" evidence="7">
    <location>
        <begin position="142"/>
        <end position="165"/>
    </location>
</feature>
<dbReference type="Proteomes" id="UP000004931">
    <property type="component" value="Unassembled WGS sequence"/>
</dbReference>
<dbReference type="PANTHER" id="PTHR43549">
    <property type="entry name" value="MULTIDRUG RESISTANCE PROTEIN YPNP-RELATED"/>
    <property type="match status" value="1"/>
</dbReference>
<evidence type="ECO:0000256" key="2">
    <source>
        <dbReference type="ARBA" id="ARBA00022448"/>
    </source>
</evidence>
<dbReference type="InterPro" id="IPR048279">
    <property type="entry name" value="MdtK-like"/>
</dbReference>
<feature type="transmembrane region" description="Helical" evidence="7">
    <location>
        <begin position="366"/>
        <end position="386"/>
    </location>
</feature>
<feature type="transmembrane region" description="Helical" evidence="7">
    <location>
        <begin position="295"/>
        <end position="317"/>
    </location>
</feature>
<reference evidence="8 9" key="1">
    <citation type="journal article" date="2010" name="J. Bacteriol.">
        <title>Genome sequence of the oligotrophic marine Gammaproteobacterium HTCC2143, isolated from the Oregon Coast.</title>
        <authorList>
            <person name="Oh H.M."/>
            <person name="Kang I."/>
            <person name="Ferriera S."/>
            <person name="Giovannoni S.J."/>
            <person name="Cho J.C."/>
        </authorList>
    </citation>
    <scope>NUCLEOTIDE SEQUENCE [LARGE SCALE GENOMIC DNA]</scope>
    <source>
        <strain evidence="8 9">HTCC2143</strain>
    </source>
</reference>
<keyword evidence="5 7" id="KW-1133">Transmembrane helix</keyword>
<dbReference type="Pfam" id="PF01554">
    <property type="entry name" value="MatE"/>
    <property type="match status" value="2"/>
</dbReference>